<dbReference type="OrthoDB" id="3499148at2759"/>
<comment type="caution">
    <text evidence="1">The sequence shown here is derived from an EMBL/GenBank/DDBJ whole genome shotgun (WGS) entry which is preliminary data.</text>
</comment>
<dbReference type="Proteomes" id="UP000567885">
    <property type="component" value="Unassembled WGS sequence"/>
</dbReference>
<protein>
    <submittedName>
        <fullName evidence="1">Uncharacterized protein</fullName>
    </submittedName>
</protein>
<evidence type="ECO:0000313" key="1">
    <source>
        <dbReference type="EMBL" id="KAF5660006.1"/>
    </source>
</evidence>
<sequence>MGDQQLQSNVDTCGKIAQDAFKLFATPLQEPWTRTKAPYGLNDALTALRSEEQLATDQEQVKRDTEKTFLKAGFQAWLAYFLTNRDQQYHHPKQASKHQTLQAFHNLSTVDRSQVATAIARIKCHETVKVAIESLMADRKRQKELINEIRDEESSDCATNATLPSLPSADSAMTVSTAYTNTATPSLQSTIAGLPSTDRLVTVPDPPGTLEVTEDPAAAFIQAQQCTLGSFQALMDLFPPYICGAVAAKDGKANITMDFPHATKHGLKLHCLMSLVIKASQIQFITWRLFHVQISTGDDGIRHQELPNGGRGIARQGFQFQGSLDVDIDNVLGSKMAKAIGKSPVREAELVEGITATRRLAIAPQHRFASTVYSVGCAQSIGEIFTSVKILLINVLIKRQQNHFIFHFLRLAM</sequence>
<gene>
    <name evidence="1" type="ORF">FHETE_9173</name>
</gene>
<accession>A0A8H5SZJ3</accession>
<evidence type="ECO:0000313" key="2">
    <source>
        <dbReference type="Proteomes" id="UP000567885"/>
    </source>
</evidence>
<name>A0A8H5SZJ3_FUSHE</name>
<organism evidence="1 2">
    <name type="scientific">Fusarium heterosporum</name>
    <dbReference type="NCBI Taxonomy" id="42747"/>
    <lineage>
        <taxon>Eukaryota</taxon>
        <taxon>Fungi</taxon>
        <taxon>Dikarya</taxon>
        <taxon>Ascomycota</taxon>
        <taxon>Pezizomycotina</taxon>
        <taxon>Sordariomycetes</taxon>
        <taxon>Hypocreomycetidae</taxon>
        <taxon>Hypocreales</taxon>
        <taxon>Nectriaceae</taxon>
        <taxon>Fusarium</taxon>
        <taxon>Fusarium heterosporum species complex</taxon>
    </lineage>
</organism>
<reference evidence="1 2" key="1">
    <citation type="submission" date="2020-05" db="EMBL/GenBank/DDBJ databases">
        <title>Identification and distribution of gene clusters putatively required for synthesis of sphingolipid metabolism inhibitors in phylogenetically diverse species of the filamentous fungus Fusarium.</title>
        <authorList>
            <person name="Kim H.-S."/>
            <person name="Busman M."/>
            <person name="Brown D.W."/>
            <person name="Divon H."/>
            <person name="Uhlig S."/>
            <person name="Proctor R.H."/>
        </authorList>
    </citation>
    <scope>NUCLEOTIDE SEQUENCE [LARGE SCALE GENOMIC DNA]</scope>
    <source>
        <strain evidence="1 2">NRRL 20693</strain>
    </source>
</reference>
<proteinExistence type="predicted"/>
<keyword evidence="2" id="KW-1185">Reference proteome</keyword>
<dbReference type="AlphaFoldDB" id="A0A8H5SZJ3"/>
<dbReference type="EMBL" id="JAAGWQ010000202">
    <property type="protein sequence ID" value="KAF5660006.1"/>
    <property type="molecule type" value="Genomic_DNA"/>
</dbReference>